<evidence type="ECO:0000313" key="1">
    <source>
        <dbReference type="EMBL" id="WRL63118.1"/>
    </source>
</evidence>
<name>A0ABZ1AX19_9ACTN</name>
<reference evidence="1 2" key="1">
    <citation type="submission" date="2023-12" db="EMBL/GenBank/DDBJ databases">
        <title>Blastococcus brunescens sp. nov., an actonobacterium isolated from sandstone collected in sahara desert.</title>
        <authorList>
            <person name="Gtari M."/>
            <person name="Ghodhbane F."/>
        </authorList>
    </citation>
    <scope>NUCLEOTIDE SEQUENCE [LARGE SCALE GENOMIC DNA]</scope>
    <source>
        <strain evidence="1 2">BMG 8361</strain>
    </source>
</reference>
<gene>
    <name evidence="1" type="ORF">U6N30_25440</name>
</gene>
<sequence>MAAASDGAGGAGGDLLKGLGYVTVDRQAAATVEAALSEWAGEQSHDLSGTSRTHPLPAVAVPAAYVAVQEYGQRLTYALDGFDLQAEAESRERLWNWTAGWVLEVASYVPFKPVGLVADVLGAYGPVLFDMDGTYEQGPDRGLRFGADVAGAEALATVPPSLAARAEAVQGQSEASYRRTAALLGDPAAPTSPEKDWVGPALDLLTGGMADMAADELRERAGHEAAHGPFGGLRPGRR</sequence>
<dbReference type="Proteomes" id="UP001324287">
    <property type="component" value="Chromosome"/>
</dbReference>
<proteinExistence type="predicted"/>
<dbReference type="EMBL" id="CP141261">
    <property type="protein sequence ID" value="WRL63118.1"/>
    <property type="molecule type" value="Genomic_DNA"/>
</dbReference>
<organism evidence="1 2">
    <name type="scientific">Blastococcus brunescens</name>
    <dbReference type="NCBI Taxonomy" id="1564165"/>
    <lineage>
        <taxon>Bacteria</taxon>
        <taxon>Bacillati</taxon>
        <taxon>Actinomycetota</taxon>
        <taxon>Actinomycetes</taxon>
        <taxon>Geodermatophilales</taxon>
        <taxon>Geodermatophilaceae</taxon>
        <taxon>Blastococcus</taxon>
    </lineage>
</organism>
<keyword evidence="2" id="KW-1185">Reference proteome</keyword>
<accession>A0ABZ1AX19</accession>
<evidence type="ECO:0000313" key="2">
    <source>
        <dbReference type="Proteomes" id="UP001324287"/>
    </source>
</evidence>
<dbReference type="RefSeq" id="WP_324274455.1">
    <property type="nucleotide sequence ID" value="NZ_CP141261.1"/>
</dbReference>
<protein>
    <submittedName>
        <fullName evidence="1">Uncharacterized protein</fullName>
    </submittedName>
</protein>